<evidence type="ECO:0000313" key="2">
    <source>
        <dbReference type="EMBL" id="TKV67976.1"/>
    </source>
</evidence>
<dbReference type="PANTHER" id="PTHR43539">
    <property type="entry name" value="FLAVIN-BINDING MONOOXYGENASE-LIKE PROTEIN (AFU_ORTHOLOGUE AFUA_4G09220)"/>
    <property type="match status" value="1"/>
</dbReference>
<dbReference type="AlphaFoldDB" id="A0A4U6R6P1"/>
<keyword evidence="3" id="KW-1185">Reference proteome</keyword>
<reference evidence="2 3" key="1">
    <citation type="submission" date="2019-05" db="EMBL/GenBank/DDBJ databases">
        <title>Marinobacter panjinensis sp. nov., a moderately halophilic bacterium isolated from sea tidal flat environment.</title>
        <authorList>
            <person name="Yang W."/>
            <person name="An M."/>
            <person name="He W."/>
            <person name="Luo X."/>
            <person name="Zhu L."/>
            <person name="Chen G."/>
            <person name="Zhang Y."/>
            <person name="Wang Y."/>
        </authorList>
    </citation>
    <scope>NUCLEOTIDE SEQUENCE [LARGE SCALE GENOMIC DNA]</scope>
    <source>
        <strain evidence="2 3">PJ-16</strain>
    </source>
</reference>
<dbReference type="GO" id="GO:0050660">
    <property type="term" value="F:flavin adenine dinucleotide binding"/>
    <property type="evidence" value="ECO:0007669"/>
    <property type="project" value="TreeGrafter"/>
</dbReference>
<accession>A0A4U6R6P1</accession>
<gene>
    <name evidence="2" type="ORF">FDP08_07620</name>
</gene>
<dbReference type="Gene3D" id="3.50.50.60">
    <property type="entry name" value="FAD/NAD(P)-binding domain"/>
    <property type="match status" value="1"/>
</dbReference>
<dbReference type="InterPro" id="IPR050982">
    <property type="entry name" value="Auxin_biosynth/cation_transpt"/>
</dbReference>
<sequence length="548" mass="60973">MAFQIWRASSYPASAGSNTGPPNCPLKVSIVPCCNLVIAISSPHKAPPFILRRFSRNTSGLLDCLRTMAELLAGFSQENREYWRWESGGCSLIIERNASITPTLFGMPPHSQEYPMIQSTNQGLDLVIVGGGIGGIICLKYAKDAGLNALLLERGDHIGGLWRDLPSWQDIQFRKEDWTLGNLPLAGEDQPSILGNIEAWVERFELSPYIRLNESVTSARPCEKGWRLTTDTATHEAKWLIAATGGHNRPVVPNVERIDSSITEYHSSALRDPEELRDKRVTVVGGGASAYDLLDLCFAHGARSVVWLYRSTKWMRPTRRGKHFGIDMRVLARYQMLCLPASLVHRLSNKDLRARYAKAGINEIMPEGDFDIRRDQLIPGRPGMLTNFASIERHQGEVSSLRGKTIELSNGEALETDLLLWGTGYGVDFGYLGLEALNKAKNLNEIGSRCYSGFLSADAPNLFLLAPGVLDTNTSTPWAYAHVAKSIMSHIGGRPVFVKAPCEAFTNHFDLVKLLAPQDRGNYPLGIWYLKYLWLAVCHPWKRSMPIP</sequence>
<proteinExistence type="predicted"/>
<name>A0A4U6R6P1_9GAMM</name>
<evidence type="ECO:0000256" key="1">
    <source>
        <dbReference type="ARBA" id="ARBA00023002"/>
    </source>
</evidence>
<evidence type="ECO:0000313" key="3">
    <source>
        <dbReference type="Proteomes" id="UP000308488"/>
    </source>
</evidence>
<comment type="caution">
    <text evidence="2">The sequence shown here is derived from an EMBL/GenBank/DDBJ whole genome shotgun (WGS) entry which is preliminary data.</text>
</comment>
<protein>
    <submittedName>
        <fullName evidence="2">NAD(P)/FAD-dependent oxidoreductase</fullName>
    </submittedName>
</protein>
<dbReference type="SUPFAM" id="SSF51905">
    <property type="entry name" value="FAD/NAD(P)-binding domain"/>
    <property type="match status" value="2"/>
</dbReference>
<dbReference type="Pfam" id="PF13738">
    <property type="entry name" value="Pyr_redox_3"/>
    <property type="match status" value="1"/>
</dbReference>
<dbReference type="PRINTS" id="PR00411">
    <property type="entry name" value="PNDRDTASEI"/>
</dbReference>
<keyword evidence="1" id="KW-0560">Oxidoreductase</keyword>
<dbReference type="Proteomes" id="UP000308488">
    <property type="component" value="Unassembled WGS sequence"/>
</dbReference>
<dbReference type="EMBL" id="SZYH01000001">
    <property type="protein sequence ID" value="TKV67976.1"/>
    <property type="molecule type" value="Genomic_DNA"/>
</dbReference>
<organism evidence="2 3">
    <name type="scientific">Marinobacter panjinensis</name>
    <dbReference type="NCBI Taxonomy" id="2576384"/>
    <lineage>
        <taxon>Bacteria</taxon>
        <taxon>Pseudomonadati</taxon>
        <taxon>Pseudomonadota</taxon>
        <taxon>Gammaproteobacteria</taxon>
        <taxon>Pseudomonadales</taxon>
        <taxon>Marinobacteraceae</taxon>
        <taxon>Marinobacter</taxon>
    </lineage>
</organism>
<dbReference type="GO" id="GO:0004497">
    <property type="term" value="F:monooxygenase activity"/>
    <property type="evidence" value="ECO:0007669"/>
    <property type="project" value="TreeGrafter"/>
</dbReference>
<dbReference type="InterPro" id="IPR036188">
    <property type="entry name" value="FAD/NAD-bd_sf"/>
</dbReference>
<dbReference type="OrthoDB" id="9773233at2"/>
<dbReference type="PANTHER" id="PTHR43539:SF78">
    <property type="entry name" value="FLAVIN-CONTAINING MONOOXYGENASE"/>
    <property type="match status" value="1"/>
</dbReference>